<feature type="compositionally biased region" description="Low complexity" evidence="1">
    <location>
        <begin position="59"/>
        <end position="72"/>
    </location>
</feature>
<reference evidence="2 3" key="1">
    <citation type="journal article" date="2023" name="Hortic Res">
        <title>Pangenome of water caltrop reveals structural variations and asymmetric subgenome divergence after allopolyploidization.</title>
        <authorList>
            <person name="Zhang X."/>
            <person name="Chen Y."/>
            <person name="Wang L."/>
            <person name="Yuan Y."/>
            <person name="Fang M."/>
            <person name="Shi L."/>
            <person name="Lu R."/>
            <person name="Comes H.P."/>
            <person name="Ma Y."/>
            <person name="Chen Y."/>
            <person name="Huang G."/>
            <person name="Zhou Y."/>
            <person name="Zheng Z."/>
            <person name="Qiu Y."/>
        </authorList>
    </citation>
    <scope>NUCLEOTIDE SEQUENCE [LARGE SCALE GENOMIC DNA]</scope>
    <source>
        <tissue evidence="2">Roots</tissue>
    </source>
</reference>
<name>A0AAN7KE95_9MYRT</name>
<feature type="region of interest" description="Disordered" evidence="1">
    <location>
        <begin position="52"/>
        <end position="80"/>
    </location>
</feature>
<evidence type="ECO:0000313" key="3">
    <source>
        <dbReference type="Proteomes" id="UP001345219"/>
    </source>
</evidence>
<organism evidence="2 3">
    <name type="scientific">Trapa incisa</name>
    <dbReference type="NCBI Taxonomy" id="236973"/>
    <lineage>
        <taxon>Eukaryota</taxon>
        <taxon>Viridiplantae</taxon>
        <taxon>Streptophyta</taxon>
        <taxon>Embryophyta</taxon>
        <taxon>Tracheophyta</taxon>
        <taxon>Spermatophyta</taxon>
        <taxon>Magnoliopsida</taxon>
        <taxon>eudicotyledons</taxon>
        <taxon>Gunneridae</taxon>
        <taxon>Pentapetalae</taxon>
        <taxon>rosids</taxon>
        <taxon>malvids</taxon>
        <taxon>Myrtales</taxon>
        <taxon>Lythraceae</taxon>
        <taxon>Trapa</taxon>
    </lineage>
</organism>
<sequence length="80" mass="8535">MATTVPSAPAISREKDGRRNSLPPRRGQIKARIFERMVRSASKAGGLLGIFTTSDADVDSSTGDSGPSSTYDSDWHPSIL</sequence>
<proteinExistence type="predicted"/>
<dbReference type="Proteomes" id="UP001345219">
    <property type="component" value="Chromosome 11"/>
</dbReference>
<protein>
    <submittedName>
        <fullName evidence="2">Uncharacterized protein</fullName>
    </submittedName>
</protein>
<gene>
    <name evidence="2" type="ORF">SAY87_012922</name>
</gene>
<feature type="region of interest" description="Disordered" evidence="1">
    <location>
        <begin position="1"/>
        <end position="30"/>
    </location>
</feature>
<keyword evidence="3" id="KW-1185">Reference proteome</keyword>
<accession>A0AAN7KE95</accession>
<evidence type="ECO:0000256" key="1">
    <source>
        <dbReference type="SAM" id="MobiDB-lite"/>
    </source>
</evidence>
<evidence type="ECO:0000313" key="2">
    <source>
        <dbReference type="EMBL" id="KAK4763484.1"/>
    </source>
</evidence>
<comment type="caution">
    <text evidence="2">The sequence shown here is derived from an EMBL/GenBank/DDBJ whole genome shotgun (WGS) entry which is preliminary data.</text>
</comment>
<dbReference type="AlphaFoldDB" id="A0AAN7KE95"/>
<dbReference type="EMBL" id="JAXIOK010000008">
    <property type="protein sequence ID" value="KAK4763484.1"/>
    <property type="molecule type" value="Genomic_DNA"/>
</dbReference>